<accession>A0A2A9EP53</accession>
<name>A0A2A9EP53_9MICO</name>
<dbReference type="Pfam" id="PF22564">
    <property type="entry name" value="HAAS"/>
    <property type="match status" value="1"/>
</dbReference>
<sequence>MTADRRVNDYLDDVARMLASIDPVDRAEILAGLREHIDASLTEVERPVDDATVRQVLTELGPPDRVAASALSTLGPVPRPIDRPTAPVALSRPPLTQPWVPVTVGLLTALTVGLYLLVLGVSVALLVTEQPATPPGAGSVDTPTPLLPASYDILWNMLAPLPLVGVPWLVSTILLASSALWSTWQKWAGALLAPVLAACCGLVAWFGSLVQPGVTRSVVLVAVGSAVAVAAVGVLVRLWREGARRAREPVPAGVPA</sequence>
<feature type="transmembrane region" description="Helical" evidence="1">
    <location>
        <begin position="187"/>
        <end position="206"/>
    </location>
</feature>
<keyword evidence="1" id="KW-1133">Transmembrane helix</keyword>
<dbReference type="EMBL" id="PDJI01000004">
    <property type="protein sequence ID" value="PFG40025.1"/>
    <property type="molecule type" value="Genomic_DNA"/>
</dbReference>
<dbReference type="RefSeq" id="WP_098484017.1">
    <property type="nucleotide sequence ID" value="NZ_PDJI01000004.1"/>
</dbReference>
<organism evidence="2 3">
    <name type="scientific">Georgenia soli</name>
    <dbReference type="NCBI Taxonomy" id="638953"/>
    <lineage>
        <taxon>Bacteria</taxon>
        <taxon>Bacillati</taxon>
        <taxon>Actinomycetota</taxon>
        <taxon>Actinomycetes</taxon>
        <taxon>Micrococcales</taxon>
        <taxon>Bogoriellaceae</taxon>
        <taxon>Georgenia</taxon>
    </lineage>
</organism>
<dbReference type="AlphaFoldDB" id="A0A2A9EP53"/>
<keyword evidence="3" id="KW-1185">Reference proteome</keyword>
<keyword evidence="1" id="KW-0472">Membrane</keyword>
<gene>
    <name evidence="2" type="ORF">ATJ97_2545</name>
</gene>
<protein>
    <submittedName>
        <fullName evidence="2">Uncharacterized protein</fullName>
    </submittedName>
</protein>
<dbReference type="OrthoDB" id="5192580at2"/>
<feature type="transmembrane region" description="Helical" evidence="1">
    <location>
        <begin position="99"/>
        <end position="127"/>
    </location>
</feature>
<proteinExistence type="predicted"/>
<evidence type="ECO:0000256" key="1">
    <source>
        <dbReference type="SAM" id="Phobius"/>
    </source>
</evidence>
<feature type="transmembrane region" description="Helical" evidence="1">
    <location>
        <begin position="218"/>
        <end position="239"/>
    </location>
</feature>
<evidence type="ECO:0000313" key="2">
    <source>
        <dbReference type="EMBL" id="PFG40025.1"/>
    </source>
</evidence>
<dbReference type="Proteomes" id="UP000222106">
    <property type="component" value="Unassembled WGS sequence"/>
</dbReference>
<feature type="transmembrane region" description="Helical" evidence="1">
    <location>
        <begin position="153"/>
        <end position="175"/>
    </location>
</feature>
<keyword evidence="1" id="KW-0812">Transmembrane</keyword>
<evidence type="ECO:0000313" key="3">
    <source>
        <dbReference type="Proteomes" id="UP000222106"/>
    </source>
</evidence>
<reference evidence="2 3" key="1">
    <citation type="submission" date="2017-10" db="EMBL/GenBank/DDBJ databases">
        <title>Sequencing the genomes of 1000 actinobacteria strains.</title>
        <authorList>
            <person name="Klenk H.-P."/>
        </authorList>
    </citation>
    <scope>NUCLEOTIDE SEQUENCE [LARGE SCALE GENOMIC DNA]</scope>
    <source>
        <strain evidence="2 3">DSM 21838</strain>
    </source>
</reference>
<comment type="caution">
    <text evidence="2">The sequence shown here is derived from an EMBL/GenBank/DDBJ whole genome shotgun (WGS) entry which is preliminary data.</text>
</comment>